<organism evidence="3 4">
    <name type="scientific">Frondihabitans peucedani</name>
    <dbReference type="NCBI Taxonomy" id="598626"/>
    <lineage>
        <taxon>Bacteria</taxon>
        <taxon>Bacillati</taxon>
        <taxon>Actinomycetota</taxon>
        <taxon>Actinomycetes</taxon>
        <taxon>Micrococcales</taxon>
        <taxon>Microbacteriaceae</taxon>
        <taxon>Frondihabitans</taxon>
    </lineage>
</organism>
<dbReference type="EMBL" id="BAABAU010000004">
    <property type="protein sequence ID" value="GAA4267253.1"/>
    <property type="molecule type" value="Genomic_DNA"/>
</dbReference>
<comment type="caution">
    <text evidence="3">The sequence shown here is derived from an EMBL/GenBank/DDBJ whole genome shotgun (WGS) entry which is preliminary data.</text>
</comment>
<feature type="transmembrane region" description="Helical" evidence="2">
    <location>
        <begin position="219"/>
        <end position="239"/>
    </location>
</feature>
<keyword evidence="2" id="KW-0812">Transmembrane</keyword>
<feature type="transmembrane region" description="Helical" evidence="2">
    <location>
        <begin position="110"/>
        <end position="128"/>
    </location>
</feature>
<evidence type="ECO:0000256" key="1">
    <source>
        <dbReference type="SAM" id="MobiDB-lite"/>
    </source>
</evidence>
<feature type="compositionally biased region" description="Low complexity" evidence="1">
    <location>
        <begin position="244"/>
        <end position="254"/>
    </location>
</feature>
<evidence type="ECO:0000313" key="3">
    <source>
        <dbReference type="EMBL" id="GAA4267253.1"/>
    </source>
</evidence>
<reference evidence="4" key="1">
    <citation type="journal article" date="2019" name="Int. J. Syst. Evol. Microbiol.">
        <title>The Global Catalogue of Microorganisms (GCM) 10K type strain sequencing project: providing services to taxonomists for standard genome sequencing and annotation.</title>
        <authorList>
            <consortium name="The Broad Institute Genomics Platform"/>
            <consortium name="The Broad Institute Genome Sequencing Center for Infectious Disease"/>
            <person name="Wu L."/>
            <person name="Ma J."/>
        </authorList>
    </citation>
    <scope>NUCLEOTIDE SEQUENCE [LARGE SCALE GENOMIC DNA]</scope>
    <source>
        <strain evidence="4">JCM 17442</strain>
    </source>
</reference>
<feature type="compositionally biased region" description="Basic and acidic residues" evidence="1">
    <location>
        <begin position="255"/>
        <end position="265"/>
    </location>
</feature>
<feature type="transmembrane region" description="Helical" evidence="2">
    <location>
        <begin position="84"/>
        <end position="104"/>
    </location>
</feature>
<keyword evidence="4" id="KW-1185">Reference proteome</keyword>
<keyword evidence="2" id="KW-1133">Transmembrane helix</keyword>
<dbReference type="RefSeq" id="WP_344797385.1">
    <property type="nucleotide sequence ID" value="NZ_BAABAU010000004.1"/>
</dbReference>
<feature type="region of interest" description="Disordered" evidence="1">
    <location>
        <begin position="244"/>
        <end position="265"/>
    </location>
</feature>
<protein>
    <submittedName>
        <fullName evidence="3">Uncharacterized protein</fullName>
    </submittedName>
</protein>
<keyword evidence="2" id="KW-0472">Membrane</keyword>
<evidence type="ECO:0000256" key="2">
    <source>
        <dbReference type="SAM" id="Phobius"/>
    </source>
</evidence>
<name>A0ABP8E4W5_9MICO</name>
<accession>A0ABP8E4W5</accession>
<gene>
    <name evidence="3" type="ORF">GCM10022256_28650</name>
</gene>
<evidence type="ECO:0000313" key="4">
    <source>
        <dbReference type="Proteomes" id="UP001501594"/>
    </source>
</evidence>
<proteinExistence type="predicted"/>
<dbReference type="Proteomes" id="UP001501594">
    <property type="component" value="Unassembled WGS sequence"/>
</dbReference>
<sequence>MPFPPPRPVTAPAQPLPLRFRRPDGWPEPSSDWVAANQGWEPPAGWVPVEGLAPAPAGWSWWRRDDVGWSAVSAAIGARRRRGVMVDAVVFAVGAVLTLIPATLHLDIAFVFWGAVVFGPLSLARTLAGMRHADRTTATLVRSRAAEVGQTLDRVAYADHVTAAGPGALALEAFLARRRIEAWSQTGSWPADQEHDGVAERFRITDDPRLSRRHRAATVVFALVAGIVLVAIAADAYAASRAGSGATPAAFEPPAAEHDGARPSG</sequence>